<dbReference type="Proteomes" id="UP000648352">
    <property type="component" value="Unassembled WGS sequence"/>
</dbReference>
<dbReference type="InterPro" id="IPR008927">
    <property type="entry name" value="6-PGluconate_DH-like_C_sf"/>
</dbReference>
<dbReference type="PANTHER" id="PTHR43060">
    <property type="entry name" value="3-HYDROXYISOBUTYRATE DEHYDROGENASE-LIKE 1, MITOCHONDRIAL-RELATED"/>
    <property type="match status" value="1"/>
</dbReference>
<evidence type="ECO:0000313" key="7">
    <source>
        <dbReference type="Proteomes" id="UP000648352"/>
    </source>
</evidence>
<dbReference type="InterPro" id="IPR036291">
    <property type="entry name" value="NAD(P)-bd_dom_sf"/>
</dbReference>
<comment type="similarity">
    <text evidence="1">Belongs to the HIBADH-related family.</text>
</comment>
<reference evidence="6 7" key="1">
    <citation type="submission" date="2020-08" db="EMBL/GenBank/DDBJ databases">
        <title>A Genomic Blueprint of the Chicken Gut Microbiome.</title>
        <authorList>
            <person name="Gilroy R."/>
            <person name="Ravi A."/>
            <person name="Getino M."/>
            <person name="Pursley I."/>
            <person name="Horton D.L."/>
            <person name="Alikhan N.-F."/>
            <person name="Baker D."/>
            <person name="Gharbi K."/>
            <person name="Hall N."/>
            <person name="Watson M."/>
            <person name="Adriaenssens E.M."/>
            <person name="Foster-Nyarko E."/>
            <person name="Jarju S."/>
            <person name="Secka A."/>
            <person name="Antonio M."/>
            <person name="Oren A."/>
            <person name="Chaudhuri R."/>
            <person name="La Ragione R.M."/>
            <person name="Hildebrand F."/>
            <person name="Pallen M.J."/>
        </authorList>
    </citation>
    <scope>NUCLEOTIDE SEQUENCE [LARGE SCALE GENOMIC DNA]</scope>
    <source>
        <strain evidence="6 7">Sa4CUA7</strain>
    </source>
</reference>
<evidence type="ECO:0000256" key="2">
    <source>
        <dbReference type="ARBA" id="ARBA00023002"/>
    </source>
</evidence>
<dbReference type="Gene3D" id="1.10.1040.10">
    <property type="entry name" value="N-(1-d-carboxylethyl)-l-norvaline Dehydrogenase, domain 2"/>
    <property type="match status" value="1"/>
</dbReference>
<keyword evidence="3" id="KW-0520">NAD</keyword>
<organism evidence="6 7">
    <name type="scientific">Microbacterium pullorum</name>
    <dbReference type="NCBI Taxonomy" id="2762236"/>
    <lineage>
        <taxon>Bacteria</taxon>
        <taxon>Bacillati</taxon>
        <taxon>Actinomycetota</taxon>
        <taxon>Actinomycetes</taxon>
        <taxon>Micrococcales</taxon>
        <taxon>Microbacteriaceae</taxon>
        <taxon>Microbacterium</taxon>
    </lineage>
</organism>
<comment type="caution">
    <text evidence="6">The sequence shown here is derived from an EMBL/GenBank/DDBJ whole genome shotgun (WGS) entry which is preliminary data.</text>
</comment>
<feature type="domain" description="6-phosphogluconate dehydrogenase NADP-binding" evidence="4">
    <location>
        <begin position="6"/>
        <end position="155"/>
    </location>
</feature>
<dbReference type="InterPro" id="IPR015815">
    <property type="entry name" value="HIBADH-related"/>
</dbReference>
<dbReference type="PIRSF" id="PIRSF000103">
    <property type="entry name" value="HIBADH"/>
    <property type="match status" value="1"/>
</dbReference>
<evidence type="ECO:0000256" key="1">
    <source>
        <dbReference type="ARBA" id="ARBA00009080"/>
    </source>
</evidence>
<sequence length="294" mass="29222">MSTSPQVAFVGLGAIGLPMAAAIARGGIPVIGVEPAPAGRERAAEAGIDSIAGIDGIGDAAVVVVMVATSAQLSAVVDAALAAGVADRAWLLSSTVGPDAVRETARRLETAGGTVVDAPVSGGIARASRGDLVLFVSGADAAIAAVRPVLEALGTVRIVGAHPGDGQAVKVVNQHLCAVHIVAAAEALALAERLDLDPAFVLDAVGGGAAASFMLGDRGPRMLEADAPVLSQIGIFVKDTGLVADAAEAAGIDLPVLQAARERFLAAADAGLTTRDDSSVIETYRRAAPPQGDR</sequence>
<keyword evidence="7" id="KW-1185">Reference proteome</keyword>
<evidence type="ECO:0000313" key="6">
    <source>
        <dbReference type="EMBL" id="MBD7958226.1"/>
    </source>
</evidence>
<dbReference type="InterPro" id="IPR013328">
    <property type="entry name" value="6PGD_dom2"/>
</dbReference>
<evidence type="ECO:0000259" key="5">
    <source>
        <dbReference type="Pfam" id="PF14833"/>
    </source>
</evidence>
<dbReference type="Pfam" id="PF14833">
    <property type="entry name" value="NAD_binding_11"/>
    <property type="match status" value="1"/>
</dbReference>
<proteinExistence type="inferred from homology"/>
<dbReference type="Pfam" id="PF03446">
    <property type="entry name" value="NAD_binding_2"/>
    <property type="match status" value="1"/>
</dbReference>
<feature type="domain" description="3-hydroxyisobutyrate dehydrogenase-like NAD-binding" evidence="5">
    <location>
        <begin position="164"/>
        <end position="283"/>
    </location>
</feature>
<gene>
    <name evidence="6" type="ORF">H9651_11295</name>
</gene>
<dbReference type="InterPro" id="IPR006115">
    <property type="entry name" value="6PGDH_NADP-bd"/>
</dbReference>
<dbReference type="RefSeq" id="WP_191719424.1">
    <property type="nucleotide sequence ID" value="NZ_JACSQP010000006.1"/>
</dbReference>
<dbReference type="PANTHER" id="PTHR43060:SF15">
    <property type="entry name" value="3-HYDROXYISOBUTYRATE DEHYDROGENASE-LIKE 1, MITOCHONDRIAL-RELATED"/>
    <property type="match status" value="1"/>
</dbReference>
<dbReference type="Gene3D" id="3.40.50.720">
    <property type="entry name" value="NAD(P)-binding Rossmann-like Domain"/>
    <property type="match status" value="1"/>
</dbReference>
<dbReference type="SUPFAM" id="SSF51735">
    <property type="entry name" value="NAD(P)-binding Rossmann-fold domains"/>
    <property type="match status" value="1"/>
</dbReference>
<evidence type="ECO:0000256" key="3">
    <source>
        <dbReference type="ARBA" id="ARBA00023027"/>
    </source>
</evidence>
<keyword evidence="2" id="KW-0560">Oxidoreductase</keyword>
<dbReference type="InterPro" id="IPR029154">
    <property type="entry name" value="HIBADH-like_NADP-bd"/>
</dbReference>
<dbReference type="SUPFAM" id="SSF48179">
    <property type="entry name" value="6-phosphogluconate dehydrogenase C-terminal domain-like"/>
    <property type="match status" value="1"/>
</dbReference>
<protein>
    <submittedName>
        <fullName evidence="6">NAD(P)-dependent oxidoreductase</fullName>
    </submittedName>
</protein>
<evidence type="ECO:0000259" key="4">
    <source>
        <dbReference type="Pfam" id="PF03446"/>
    </source>
</evidence>
<accession>A0ABR8S439</accession>
<dbReference type="EMBL" id="JACSQP010000006">
    <property type="protein sequence ID" value="MBD7958226.1"/>
    <property type="molecule type" value="Genomic_DNA"/>
</dbReference>
<name>A0ABR8S439_9MICO</name>